<dbReference type="AlphaFoldDB" id="A0ABD2HUX3"/>
<comment type="caution">
    <text evidence="1">The sequence shown here is derived from an EMBL/GenBank/DDBJ whole genome shotgun (WGS) entry which is preliminary data.</text>
</comment>
<evidence type="ECO:0000313" key="1">
    <source>
        <dbReference type="EMBL" id="KAL3071484.1"/>
    </source>
</evidence>
<sequence>MLTTMTPWAGIDPAAVHLRIAFARPDLNALPDGLSMALHASIEAMLNGDPDQRPQAADLLKMPPFCELREMP</sequence>
<keyword evidence="2" id="KW-1185">Reference proteome</keyword>
<reference evidence="1 2" key="1">
    <citation type="submission" date="2024-10" db="EMBL/GenBank/DDBJ databases">
        <authorList>
            <person name="Kim D."/>
        </authorList>
    </citation>
    <scope>NUCLEOTIDE SEQUENCE [LARGE SCALE GENOMIC DNA]</scope>
    <source>
        <strain evidence="1">BH-2024</strain>
    </source>
</reference>
<dbReference type="Gene3D" id="1.10.510.10">
    <property type="entry name" value="Transferase(Phosphotransferase) domain 1"/>
    <property type="match status" value="1"/>
</dbReference>
<organism evidence="1 2">
    <name type="scientific">Heterodera trifolii</name>
    <dbReference type="NCBI Taxonomy" id="157864"/>
    <lineage>
        <taxon>Eukaryota</taxon>
        <taxon>Metazoa</taxon>
        <taxon>Ecdysozoa</taxon>
        <taxon>Nematoda</taxon>
        <taxon>Chromadorea</taxon>
        <taxon>Rhabditida</taxon>
        <taxon>Tylenchina</taxon>
        <taxon>Tylenchomorpha</taxon>
        <taxon>Tylenchoidea</taxon>
        <taxon>Heteroderidae</taxon>
        <taxon>Heteroderinae</taxon>
        <taxon>Heterodera</taxon>
    </lineage>
</organism>
<gene>
    <name evidence="1" type="ORF">niasHT_031848</name>
</gene>
<accession>A0ABD2HUX3</accession>
<proteinExistence type="predicted"/>
<dbReference type="Proteomes" id="UP001620626">
    <property type="component" value="Unassembled WGS sequence"/>
</dbReference>
<dbReference type="SUPFAM" id="SSF56112">
    <property type="entry name" value="Protein kinase-like (PK-like)"/>
    <property type="match status" value="1"/>
</dbReference>
<dbReference type="EMBL" id="JBICBT010001358">
    <property type="protein sequence ID" value="KAL3071484.1"/>
    <property type="molecule type" value="Genomic_DNA"/>
</dbReference>
<evidence type="ECO:0000313" key="2">
    <source>
        <dbReference type="Proteomes" id="UP001620626"/>
    </source>
</evidence>
<protein>
    <submittedName>
        <fullName evidence="1">Uncharacterized protein</fullName>
    </submittedName>
</protein>
<name>A0ABD2HUX3_9BILA</name>
<dbReference type="InterPro" id="IPR011009">
    <property type="entry name" value="Kinase-like_dom_sf"/>
</dbReference>